<reference evidence="1 2" key="1">
    <citation type="submission" date="2006-02" db="EMBL/GenBank/DDBJ databases">
        <authorList>
            <person name="Amann R."/>
            <person name="Ferriera S."/>
            <person name="Johnson J."/>
            <person name="Kravitz S."/>
            <person name="Halpern A."/>
            <person name="Remington K."/>
            <person name="Beeson K."/>
            <person name="Tran B."/>
            <person name="Rogers Y.-H."/>
            <person name="Friedman R."/>
            <person name="Venter J.C."/>
        </authorList>
    </citation>
    <scope>NUCLEOTIDE SEQUENCE [LARGE SCALE GENOMIC DNA]</scope>
    <source>
        <strain evidence="1 2">DSM 3645</strain>
    </source>
</reference>
<gene>
    <name evidence="1" type="ORF">DSM3645_29866</name>
</gene>
<proteinExistence type="predicted"/>
<protein>
    <submittedName>
        <fullName evidence="1">Uncharacterized protein</fullName>
    </submittedName>
</protein>
<name>A3ZXJ8_9BACT</name>
<evidence type="ECO:0000313" key="2">
    <source>
        <dbReference type="Proteomes" id="UP000004358"/>
    </source>
</evidence>
<accession>A3ZXJ8</accession>
<evidence type="ECO:0000313" key="1">
    <source>
        <dbReference type="EMBL" id="EAQ78793.1"/>
    </source>
</evidence>
<comment type="caution">
    <text evidence="1">The sequence shown here is derived from an EMBL/GenBank/DDBJ whole genome shotgun (WGS) entry which is preliminary data.</text>
</comment>
<sequence length="49" mass="5378">MLWLIMASAAVEIFCDRAVFGDGQSTRGPKSLLAFGREYISLAERSVLT</sequence>
<dbReference type="AlphaFoldDB" id="A3ZXJ8"/>
<dbReference type="HOGENOM" id="CLU_3132893_0_0_0"/>
<dbReference type="EMBL" id="AANZ01000018">
    <property type="protein sequence ID" value="EAQ78793.1"/>
    <property type="molecule type" value="Genomic_DNA"/>
</dbReference>
<organism evidence="1 2">
    <name type="scientific">Blastopirellula marina DSM 3645</name>
    <dbReference type="NCBI Taxonomy" id="314230"/>
    <lineage>
        <taxon>Bacteria</taxon>
        <taxon>Pseudomonadati</taxon>
        <taxon>Planctomycetota</taxon>
        <taxon>Planctomycetia</taxon>
        <taxon>Pirellulales</taxon>
        <taxon>Pirellulaceae</taxon>
        <taxon>Blastopirellula</taxon>
    </lineage>
</organism>
<dbReference type="Proteomes" id="UP000004358">
    <property type="component" value="Unassembled WGS sequence"/>
</dbReference>